<dbReference type="AlphaFoldDB" id="Q98Q64"/>
<dbReference type="KEGG" id="mpu:MYPU_5040"/>
<dbReference type="PIR" id="H90574">
    <property type="entry name" value="H90574"/>
</dbReference>
<dbReference type="PRINTS" id="PR00840">
    <property type="entry name" value="Y06768FAMILY"/>
</dbReference>
<evidence type="ECO:0000313" key="4">
    <source>
        <dbReference type="EMBL" id="CAC13677.1"/>
    </source>
</evidence>
<organism evidence="5">
    <name type="scientific">Mycoplasmopsis pulmonis (strain UAB CTIP)</name>
    <name type="common">Mycoplasma pulmonis</name>
    <dbReference type="NCBI Taxonomy" id="272635"/>
    <lineage>
        <taxon>Bacteria</taxon>
        <taxon>Bacillati</taxon>
        <taxon>Mycoplasmatota</taxon>
        <taxon>Mycoplasmoidales</taxon>
        <taxon>Metamycoplasmataceae</taxon>
        <taxon>Mycoplasmopsis</taxon>
    </lineage>
</organism>
<dbReference type="eggNOG" id="ENOG5033SXH">
    <property type="taxonomic scope" value="Bacteria"/>
</dbReference>
<dbReference type="NCBIfam" id="NF045841">
    <property type="entry name" value="Ig_SerProt_MIP"/>
    <property type="match status" value="1"/>
</dbReference>
<keyword evidence="5" id="KW-1185">Reference proteome</keyword>
<reference evidence="4 5" key="1">
    <citation type="journal article" date="2001" name="Nucleic Acids Res.">
        <title>The complete genome sequence of the murine respiratory pathogen Mycoplasma pulmonis.</title>
        <authorList>
            <person name="Chambaud I."/>
            <person name="Heilig R."/>
            <person name="Ferris S."/>
            <person name="Barbe V."/>
            <person name="Samson D."/>
            <person name="Galisson F."/>
            <person name="Moszer I."/>
            <person name="Dybvig K."/>
            <person name="Wroblewski H."/>
            <person name="Viari A."/>
            <person name="Rocha E.P.C."/>
            <person name="Blanchard A."/>
        </authorList>
    </citation>
    <scope>NUCLEOTIDE SEQUENCE [LARGE SCALE GENOMIC DNA]</scope>
    <source>
        <strain evidence="4 5">UAB CTIP</strain>
    </source>
</reference>
<dbReference type="InterPro" id="IPR022381">
    <property type="entry name" value="Uncharacterised_MG067"/>
</dbReference>
<accession>Q98Q64</accession>
<dbReference type="EMBL" id="AL445564">
    <property type="protein sequence ID" value="CAC13677.1"/>
    <property type="molecule type" value="Genomic_DNA"/>
</dbReference>
<dbReference type="STRING" id="272635.gene:17577106"/>
<keyword evidence="4" id="KW-0449">Lipoprotein</keyword>
<dbReference type="NCBIfam" id="NF045842">
    <property type="entry name" value="MIP_near_MIB"/>
    <property type="match status" value="1"/>
</dbReference>
<protein>
    <submittedName>
        <fullName evidence="4">LIPOPROTEIN</fullName>
    </submittedName>
</protein>
<name>Q98Q64_MYCPU</name>
<feature type="coiled-coil region" evidence="1">
    <location>
        <begin position="29"/>
        <end position="93"/>
    </location>
</feature>
<feature type="chain" id="PRO_5004323497" evidence="2">
    <location>
        <begin position="26"/>
        <end position="801"/>
    </location>
</feature>
<dbReference type="InterPro" id="IPR022382">
    <property type="entry name" value="Mycoplasma_peptidase_DUF31"/>
</dbReference>
<dbReference type="BioCyc" id="MPUL272635:G1GT6-509-MONOMER"/>
<dbReference type="Pfam" id="PF01732">
    <property type="entry name" value="Mycop_pep_DUF31"/>
    <property type="match status" value="1"/>
</dbReference>
<evidence type="ECO:0000313" key="5">
    <source>
        <dbReference type="Proteomes" id="UP000000528"/>
    </source>
</evidence>
<dbReference type="HOGENOM" id="CLU_015669_0_0_14"/>
<keyword evidence="2" id="KW-0732">Signal</keyword>
<feature type="domain" description="DUF31" evidence="3">
    <location>
        <begin position="350"/>
        <end position="715"/>
    </location>
</feature>
<proteinExistence type="predicted"/>
<evidence type="ECO:0000256" key="1">
    <source>
        <dbReference type="SAM" id="Coils"/>
    </source>
</evidence>
<evidence type="ECO:0000256" key="2">
    <source>
        <dbReference type="SAM" id="SignalP"/>
    </source>
</evidence>
<evidence type="ECO:0000259" key="3">
    <source>
        <dbReference type="Pfam" id="PF01732"/>
    </source>
</evidence>
<dbReference type="PROSITE" id="PS51257">
    <property type="entry name" value="PROKAR_LIPOPROTEIN"/>
    <property type="match status" value="1"/>
</dbReference>
<keyword evidence="1" id="KW-0175">Coiled coil</keyword>
<dbReference type="RefSeq" id="WP_010925305.1">
    <property type="nucleotide sequence ID" value="NC_002771.1"/>
</dbReference>
<feature type="signal peptide" evidence="2">
    <location>
        <begin position="1"/>
        <end position="25"/>
    </location>
</feature>
<gene>
    <name evidence="4" type="ordered locus">MYPU_5040</name>
</gene>
<sequence length="801" mass="90749">MKRKWKKMIIFSSTLVLGFAPLVLTSCLNSSDDKKVNSLQEQINNLTTQRKTLEDKISMLNSANKTPEIQKQIEDSNKELQKLTKDIEAKKKEIDSINPSKKPIEIPNSKTPNYDNLVFDTKTITINKYEPLGRSKEHLYATDIQLESLELVTSDSNFSLKAKALIPDRDAQGRSISNTTGKIYILVEVTNVHNKSKRDEKILIDGFKTSPFNTGSDGKIESDASSALKSDLQEYVAANSLERFHKDNPKYLDILKRQLGAGNFDITKYREDIKRNSTAESEFDKKAKELNQDSYENQLVKGFTVPVYDQSGKNLGLNIKEETVVKGPSWVDSVNRNSYSVAGLARTLPNEMYKKIALQTYSVDVFNPKKNANGEIEDAKVSTKDIGTMWILDYEKTNNGKYPTKWYFGTNVHVIDKVNAETKSLGITKFNKNVPIRTTLKTTLENDFMTQIGIVKKSGQSENPFKVVYTATDYLRSNPSDYLVEEQKTKYKDFQEFIDFAVLEIDFTKLDLQTRVSAEEFAREFTNGYAENTANHIKFLKNSYLKDSSKIDVPLSRAERDAKYKGDSLFALGFPSTAGDYFLDKYQDSRQIKFNKVSTSLWVNGESSWYGQLSIPENGEDHFKDQIKNGNYLSYTLGYRSFIDKPGIADLFILSPIETAKRDPETQQIKYFEYDGKKYLYSGLSYAPKHYSPIGGSSGSSIRNQNNELVSVWHTGATSTNSGISSAFRSEGFDYKGLYGQYNLGQYDLIYGGGKDQKEGASYREALKKLYGDSFKTNLFENIKEVPNDFKFDNSAKANNS</sequence>
<dbReference type="Proteomes" id="UP000000528">
    <property type="component" value="Chromosome"/>
</dbReference>